<proteinExistence type="inferred from homology"/>
<dbReference type="PANTHER" id="PTHR21600:SF87">
    <property type="entry name" value="RNA PSEUDOURIDYLATE SYNTHASE DOMAIN-CONTAINING PROTEIN 1"/>
    <property type="match status" value="1"/>
</dbReference>
<dbReference type="EMBL" id="BMYO01000009">
    <property type="protein sequence ID" value="GHD67979.1"/>
    <property type="molecule type" value="Genomic_DNA"/>
</dbReference>
<dbReference type="PROSITE" id="PS01129">
    <property type="entry name" value="PSI_RLU"/>
    <property type="match status" value="1"/>
</dbReference>
<feature type="region of interest" description="Disordered" evidence="2">
    <location>
        <begin position="1"/>
        <end position="20"/>
    </location>
</feature>
<evidence type="ECO:0000259" key="3">
    <source>
        <dbReference type="Pfam" id="PF00849"/>
    </source>
</evidence>
<dbReference type="Proteomes" id="UP000604737">
    <property type="component" value="Unassembled WGS sequence"/>
</dbReference>
<organism evidence="4 5">
    <name type="scientific">Jeongeupia chitinilytica</name>
    <dbReference type="NCBI Taxonomy" id="1041641"/>
    <lineage>
        <taxon>Bacteria</taxon>
        <taxon>Pseudomonadati</taxon>
        <taxon>Pseudomonadota</taxon>
        <taxon>Betaproteobacteria</taxon>
        <taxon>Neisseriales</taxon>
        <taxon>Chitinibacteraceae</taxon>
        <taxon>Jeongeupia</taxon>
    </lineage>
</organism>
<evidence type="ECO:0000256" key="1">
    <source>
        <dbReference type="ARBA" id="ARBA00010876"/>
    </source>
</evidence>
<feature type="domain" description="Pseudouridine synthase RsuA/RluA-like" evidence="3">
    <location>
        <begin position="31"/>
        <end position="173"/>
    </location>
</feature>
<dbReference type="Pfam" id="PF00849">
    <property type="entry name" value="PseudoU_synth_2"/>
    <property type="match status" value="1"/>
</dbReference>
<evidence type="ECO:0000313" key="5">
    <source>
        <dbReference type="Proteomes" id="UP000604737"/>
    </source>
</evidence>
<dbReference type="Gene3D" id="3.30.2350.10">
    <property type="entry name" value="Pseudouridine synthase"/>
    <property type="match status" value="1"/>
</dbReference>
<protein>
    <submittedName>
        <fullName evidence="4">RNA pseudouridine synthase</fullName>
    </submittedName>
</protein>
<dbReference type="InterPro" id="IPR006224">
    <property type="entry name" value="PsdUridine_synth_RluA-like_CS"/>
</dbReference>
<gene>
    <name evidence="4" type="ORF">GCM10007350_32470</name>
</gene>
<dbReference type="CDD" id="cd02869">
    <property type="entry name" value="PseudoU_synth_RluA_like"/>
    <property type="match status" value="1"/>
</dbReference>
<name>A0ABQ3H342_9NEIS</name>
<sequence>MNPANEPAEAGPTALTPPDPWQPAVLHAAADFIVAYKPPGLHFHRDGDVPGLVECVRDLYGAALWPVHRLDAITSGLIVLATSNDAASAFGERFAAREMDKLYLALSDRKPAKKQGEIRGGMAAGRGGNWRLTREDALFARTRFVSASVVPGLRLFALKPYTGRTHQLRVAMKSISAPILGDSRYGGSAADRGYLHATLLGFDWDDGAHAFYCLPCAGELFVSDACRTAQASLGTLQRIGTD</sequence>
<dbReference type="InterPro" id="IPR006145">
    <property type="entry name" value="PsdUridine_synth_RsuA/RluA"/>
</dbReference>
<evidence type="ECO:0000313" key="4">
    <source>
        <dbReference type="EMBL" id="GHD67979.1"/>
    </source>
</evidence>
<dbReference type="InterPro" id="IPR020103">
    <property type="entry name" value="PsdUridine_synth_cat_dom_sf"/>
</dbReference>
<comment type="caution">
    <text evidence="4">The sequence shown here is derived from an EMBL/GenBank/DDBJ whole genome shotgun (WGS) entry which is preliminary data.</text>
</comment>
<evidence type="ECO:0000256" key="2">
    <source>
        <dbReference type="SAM" id="MobiDB-lite"/>
    </source>
</evidence>
<dbReference type="SUPFAM" id="SSF55120">
    <property type="entry name" value="Pseudouridine synthase"/>
    <property type="match status" value="1"/>
</dbReference>
<comment type="similarity">
    <text evidence="1">Belongs to the pseudouridine synthase RluA family.</text>
</comment>
<dbReference type="RefSeq" id="WP_229797634.1">
    <property type="nucleotide sequence ID" value="NZ_BMYO01000009.1"/>
</dbReference>
<dbReference type="InterPro" id="IPR050188">
    <property type="entry name" value="RluA_PseudoU_synthase"/>
</dbReference>
<accession>A0ABQ3H342</accession>
<dbReference type="PANTHER" id="PTHR21600">
    <property type="entry name" value="MITOCHONDRIAL RNA PSEUDOURIDINE SYNTHASE"/>
    <property type="match status" value="1"/>
</dbReference>
<reference evidence="5" key="1">
    <citation type="journal article" date="2019" name="Int. J. Syst. Evol. Microbiol.">
        <title>The Global Catalogue of Microorganisms (GCM) 10K type strain sequencing project: providing services to taxonomists for standard genome sequencing and annotation.</title>
        <authorList>
            <consortium name="The Broad Institute Genomics Platform"/>
            <consortium name="The Broad Institute Genome Sequencing Center for Infectious Disease"/>
            <person name="Wu L."/>
            <person name="Ma J."/>
        </authorList>
    </citation>
    <scope>NUCLEOTIDE SEQUENCE [LARGE SCALE GENOMIC DNA]</scope>
    <source>
        <strain evidence="5">KCTC 23701</strain>
    </source>
</reference>
<keyword evidence="5" id="KW-1185">Reference proteome</keyword>